<dbReference type="Pfam" id="PF04985">
    <property type="entry name" value="Phage_tube"/>
    <property type="match status" value="1"/>
</dbReference>
<dbReference type="InterPro" id="IPR006498">
    <property type="entry name" value="Tail_tube"/>
</dbReference>
<dbReference type="EMBL" id="BAABKE010000004">
    <property type="protein sequence ID" value="GAA5099097.1"/>
    <property type="molecule type" value="Genomic_DNA"/>
</dbReference>
<reference evidence="2" key="1">
    <citation type="journal article" date="2019" name="Int. J. Syst. Evol. Microbiol.">
        <title>The Global Catalogue of Microorganisms (GCM) 10K type strain sequencing project: providing services to taxonomists for standard genome sequencing and annotation.</title>
        <authorList>
            <consortium name="The Broad Institute Genomics Platform"/>
            <consortium name="The Broad Institute Genome Sequencing Center for Infectious Disease"/>
            <person name="Wu L."/>
            <person name="Ma J."/>
        </authorList>
    </citation>
    <scope>NUCLEOTIDE SEQUENCE [LARGE SCALE GENOMIC DNA]</scope>
    <source>
        <strain evidence="2">JCM 18424</strain>
    </source>
</reference>
<proteinExistence type="predicted"/>
<accession>A0ABP9MT79</accession>
<evidence type="ECO:0008006" key="3">
    <source>
        <dbReference type="Google" id="ProtNLM"/>
    </source>
</evidence>
<evidence type="ECO:0000313" key="2">
    <source>
        <dbReference type="Proteomes" id="UP001500631"/>
    </source>
</evidence>
<organism evidence="1 2">
    <name type="scientific">Wohlfahrtiimonas larvae</name>
    <dbReference type="NCBI Taxonomy" id="1157986"/>
    <lineage>
        <taxon>Bacteria</taxon>
        <taxon>Pseudomonadati</taxon>
        <taxon>Pseudomonadota</taxon>
        <taxon>Gammaproteobacteria</taxon>
        <taxon>Cardiobacteriales</taxon>
        <taxon>Ignatzschineriaceae</taxon>
        <taxon>Wohlfahrtiimonas</taxon>
    </lineage>
</organism>
<keyword evidence="2" id="KW-1185">Reference proteome</keyword>
<evidence type="ECO:0000313" key="1">
    <source>
        <dbReference type="EMBL" id="GAA5099097.1"/>
    </source>
</evidence>
<protein>
    <recommendedName>
        <fullName evidence="3">Phage major tail tube protein</fullName>
    </recommendedName>
</protein>
<gene>
    <name evidence="1" type="ORF">GCM10023338_12180</name>
</gene>
<dbReference type="RefSeq" id="WP_077925308.1">
    <property type="nucleotide sequence ID" value="NZ_BAABKE010000004.1"/>
</dbReference>
<dbReference type="Proteomes" id="UP001500631">
    <property type="component" value="Unassembled WGS sequence"/>
</dbReference>
<comment type="caution">
    <text evidence="1">The sequence shown here is derived from an EMBL/GenBank/DDBJ whole genome shotgun (WGS) entry which is preliminary data.</text>
</comment>
<sequence length="173" mass="19084">MSGIVLPKILMGFDVVFNGEDYAGKCEKFKLPKNSPILEVLKAGGFTRGLKVKVGESEDWSAEFTTKGLDLGLLTSNSCTPDDQIIKIYGSLKDGDSCNESAFEATFWGQLEEADPGESSTGELGENSVKFAPARIEYKLNGVEIYYEDIMGMVRRINGIDVLEQRRNNLARK</sequence>
<name>A0ABP9MT79_9GAMM</name>